<name>A0A6B2QXK3_9BURK</name>
<reference evidence="2" key="1">
    <citation type="submission" date="2020-02" db="EMBL/GenBank/DDBJ databases">
        <authorList>
            <person name="Chen W.-M."/>
        </authorList>
    </citation>
    <scope>NUCLEOTIDE SEQUENCE</scope>
    <source>
        <strain evidence="2">NBD-18</strain>
    </source>
</reference>
<proteinExistence type="predicted"/>
<feature type="region of interest" description="Disordered" evidence="1">
    <location>
        <begin position="143"/>
        <end position="170"/>
    </location>
</feature>
<evidence type="ECO:0000256" key="1">
    <source>
        <dbReference type="SAM" id="MobiDB-lite"/>
    </source>
</evidence>
<comment type="caution">
    <text evidence="2">The sequence shown here is derived from an EMBL/GenBank/DDBJ whole genome shotgun (WGS) entry which is preliminary data.</text>
</comment>
<organism evidence="2">
    <name type="scientific">Sheuella amnicola</name>
    <dbReference type="NCBI Taxonomy" id="2707330"/>
    <lineage>
        <taxon>Bacteria</taxon>
        <taxon>Pseudomonadati</taxon>
        <taxon>Pseudomonadota</taxon>
        <taxon>Betaproteobacteria</taxon>
        <taxon>Burkholderiales</taxon>
        <taxon>Alcaligenaceae</taxon>
        <taxon>Sheuella</taxon>
    </lineage>
</organism>
<sequence length="228" mass="25029">MSWRVLIIFLLIAAFASWQGGIQLGEWLVSRAPETVASTSRPKDSNEQMLDANGKPFTAQPPQPRIDGTLGTPRERTLIDWQVTNTLATQFNEDPESMKIDIDGQLIGYAGEGGYERRDHELSAGGKGLPQGQDDITTLDVTSTRQNADASSTRSTPVTNTAPARSTQPVQLTWQQKLKTDLDQCATQGFFQRPTCIQNARNRYCAPNNAWGKHPDCPSRTPDTIVGG</sequence>
<protein>
    <submittedName>
        <fullName evidence="2">Uncharacterized protein</fullName>
    </submittedName>
</protein>
<evidence type="ECO:0000313" key="2">
    <source>
        <dbReference type="EMBL" id="NDY82398.1"/>
    </source>
</evidence>
<dbReference type="RefSeq" id="WP_163651780.1">
    <property type="nucleotide sequence ID" value="NZ_JAAGRN010000002.1"/>
</dbReference>
<dbReference type="EMBL" id="JAAGRN010000002">
    <property type="protein sequence ID" value="NDY82398.1"/>
    <property type="molecule type" value="Genomic_DNA"/>
</dbReference>
<feature type="region of interest" description="Disordered" evidence="1">
    <location>
        <begin position="207"/>
        <end position="228"/>
    </location>
</feature>
<gene>
    <name evidence="2" type="ORF">G3I67_04040</name>
</gene>
<feature type="region of interest" description="Disordered" evidence="1">
    <location>
        <begin position="36"/>
        <end position="71"/>
    </location>
</feature>
<accession>A0A6B2QXK3</accession>
<dbReference type="AlphaFoldDB" id="A0A6B2QXK3"/>